<proteinExistence type="predicted"/>
<evidence type="ECO:0000313" key="2">
    <source>
        <dbReference type="Proteomes" id="UP000823521"/>
    </source>
</evidence>
<protein>
    <submittedName>
        <fullName evidence="1">DedA family protein</fullName>
    </submittedName>
</protein>
<accession>A0ABS3W2J4</accession>
<name>A0ABS3W2J4_MICEH</name>
<keyword evidence="2" id="KW-1185">Reference proteome</keyword>
<sequence>MDRVVAVLAGLPPVLVLILVFVLPALESSTPLGLVVPGEVAILVGGLVAHGGA</sequence>
<dbReference type="Proteomes" id="UP000823521">
    <property type="component" value="Unassembled WGS sequence"/>
</dbReference>
<evidence type="ECO:0000313" key="1">
    <source>
        <dbReference type="EMBL" id="MBO4210844.1"/>
    </source>
</evidence>
<dbReference type="EMBL" id="WVUH01000626">
    <property type="protein sequence ID" value="MBO4210844.1"/>
    <property type="molecule type" value="Genomic_DNA"/>
</dbReference>
<feature type="non-terminal residue" evidence="1">
    <location>
        <position position="53"/>
    </location>
</feature>
<organism evidence="1 2">
    <name type="scientific">Micromonospora echinofusca</name>
    <dbReference type="NCBI Taxonomy" id="47858"/>
    <lineage>
        <taxon>Bacteria</taxon>
        <taxon>Bacillati</taxon>
        <taxon>Actinomycetota</taxon>
        <taxon>Actinomycetes</taxon>
        <taxon>Micromonosporales</taxon>
        <taxon>Micromonosporaceae</taxon>
        <taxon>Micromonospora</taxon>
    </lineage>
</organism>
<reference evidence="1 2" key="1">
    <citation type="submission" date="2019-12" db="EMBL/GenBank/DDBJ databases">
        <title>Whole genome sequencing of endophytic Actinobacterium Micromonospora sp. MPMI6T.</title>
        <authorList>
            <person name="Evv R."/>
            <person name="Podile A.R."/>
        </authorList>
    </citation>
    <scope>NUCLEOTIDE SEQUENCE [LARGE SCALE GENOMIC DNA]</scope>
    <source>
        <strain evidence="1 2">MPMI6</strain>
    </source>
</reference>
<comment type="caution">
    <text evidence="1">The sequence shown here is derived from an EMBL/GenBank/DDBJ whole genome shotgun (WGS) entry which is preliminary data.</text>
</comment>
<gene>
    <name evidence="1" type="ORF">GSF22_33355</name>
</gene>